<protein>
    <submittedName>
        <fullName evidence="2">Uncharacterized protein</fullName>
    </submittedName>
</protein>
<gene>
    <name evidence="2" type="ORF">GFC01_05520</name>
</gene>
<dbReference type="OrthoDB" id="1724157at2"/>
<feature type="transmembrane region" description="Helical" evidence="1">
    <location>
        <begin position="119"/>
        <end position="139"/>
    </location>
</feature>
<dbReference type="AlphaFoldDB" id="A0A6N7IRG7"/>
<name>A0A6N7IRG7_9FIRM</name>
<dbReference type="Proteomes" id="UP000441717">
    <property type="component" value="Unassembled WGS sequence"/>
</dbReference>
<dbReference type="EMBL" id="WHYR01000011">
    <property type="protein sequence ID" value="MQL51728.1"/>
    <property type="molecule type" value="Genomic_DNA"/>
</dbReference>
<sequence length="154" mass="17320">MPWVIAFVISWLVFFLLADLRRPAPLLLGGLGAVVIQLLTDVLGQNLQLYRILQPVLPLWGSSAFFTFGPVITMGALFGQYLPLSRWLQGLYILAFACFFLLEEHMLMLAGALEYTAHWSHPASFGMDLLVFICLAWLVESQRVGWRHGVRAGK</sequence>
<dbReference type="RefSeq" id="WP_152945663.1">
    <property type="nucleotide sequence ID" value="NZ_WHYR01000011.1"/>
</dbReference>
<comment type="caution">
    <text evidence="2">The sequence shown here is derived from an EMBL/GenBank/DDBJ whole genome shotgun (WGS) entry which is preliminary data.</text>
</comment>
<evidence type="ECO:0000313" key="2">
    <source>
        <dbReference type="EMBL" id="MQL51728.1"/>
    </source>
</evidence>
<keyword evidence="1" id="KW-0472">Membrane</keyword>
<feature type="transmembrane region" description="Helical" evidence="1">
    <location>
        <begin position="91"/>
        <end position="113"/>
    </location>
</feature>
<proteinExistence type="predicted"/>
<organism evidence="2 3">
    <name type="scientific">Desulfofundulus thermobenzoicus</name>
    <dbReference type="NCBI Taxonomy" id="29376"/>
    <lineage>
        <taxon>Bacteria</taxon>
        <taxon>Bacillati</taxon>
        <taxon>Bacillota</taxon>
        <taxon>Clostridia</taxon>
        <taxon>Eubacteriales</taxon>
        <taxon>Peptococcaceae</taxon>
        <taxon>Desulfofundulus</taxon>
    </lineage>
</organism>
<reference evidence="2 3" key="1">
    <citation type="submission" date="2019-10" db="EMBL/GenBank/DDBJ databases">
        <title>Comparative genomics of sulfur disproportionating microorganisms.</title>
        <authorList>
            <person name="Ward L.M."/>
            <person name="Bertran E."/>
            <person name="Johnston D."/>
        </authorList>
    </citation>
    <scope>NUCLEOTIDE SEQUENCE [LARGE SCALE GENOMIC DNA]</scope>
    <source>
        <strain evidence="2 3">DSM 14055</strain>
    </source>
</reference>
<keyword evidence="3" id="KW-1185">Reference proteome</keyword>
<evidence type="ECO:0000256" key="1">
    <source>
        <dbReference type="SAM" id="Phobius"/>
    </source>
</evidence>
<feature type="transmembrane region" description="Helical" evidence="1">
    <location>
        <begin position="57"/>
        <end position="79"/>
    </location>
</feature>
<keyword evidence="1" id="KW-0812">Transmembrane</keyword>
<accession>A0A6N7IRG7</accession>
<keyword evidence="1" id="KW-1133">Transmembrane helix</keyword>
<evidence type="ECO:0000313" key="3">
    <source>
        <dbReference type="Proteomes" id="UP000441717"/>
    </source>
</evidence>